<evidence type="ECO:0008006" key="10">
    <source>
        <dbReference type="Google" id="ProtNLM"/>
    </source>
</evidence>
<keyword evidence="2" id="KW-0547">Nucleotide-binding</keyword>
<reference evidence="8 9" key="1">
    <citation type="submission" date="2023-03" db="EMBL/GenBank/DDBJ databases">
        <title>WGS of Gossypium arboreum.</title>
        <authorList>
            <person name="Yu D."/>
        </authorList>
    </citation>
    <scope>NUCLEOTIDE SEQUENCE [LARGE SCALE GENOMIC DNA]</scope>
    <source>
        <tissue evidence="8">Leaf</tissue>
    </source>
</reference>
<dbReference type="Gene3D" id="1.10.8.430">
    <property type="entry name" value="Helical domain of apoptotic protease-activating factors"/>
    <property type="match status" value="1"/>
</dbReference>
<dbReference type="InterPro" id="IPR038005">
    <property type="entry name" value="RX-like_CC"/>
</dbReference>
<feature type="domain" description="Disease resistance R13L4/SHOC-2-like LRR" evidence="7">
    <location>
        <begin position="556"/>
        <end position="826"/>
    </location>
</feature>
<name>A0ABR0NLF9_GOSAR</name>
<dbReference type="InterPro" id="IPR042197">
    <property type="entry name" value="Apaf_helical"/>
</dbReference>
<dbReference type="InterPro" id="IPR002182">
    <property type="entry name" value="NB-ARC"/>
</dbReference>
<dbReference type="EMBL" id="JARKNE010000010">
    <property type="protein sequence ID" value="KAK5795497.1"/>
    <property type="molecule type" value="Genomic_DNA"/>
</dbReference>
<evidence type="ECO:0000313" key="8">
    <source>
        <dbReference type="EMBL" id="KAK5795497.1"/>
    </source>
</evidence>
<dbReference type="InterPro" id="IPR055414">
    <property type="entry name" value="LRR_R13L4/SHOC2-like"/>
</dbReference>
<dbReference type="Gene3D" id="1.20.5.4130">
    <property type="match status" value="1"/>
</dbReference>
<proteinExistence type="predicted"/>
<dbReference type="InterPro" id="IPR044974">
    <property type="entry name" value="Disease_R_plants"/>
</dbReference>
<evidence type="ECO:0000259" key="4">
    <source>
        <dbReference type="Pfam" id="PF00931"/>
    </source>
</evidence>
<dbReference type="Proteomes" id="UP001358586">
    <property type="component" value="Chromosome 10"/>
</dbReference>
<dbReference type="Gene3D" id="3.80.10.10">
    <property type="entry name" value="Ribonuclease Inhibitor"/>
    <property type="match status" value="1"/>
</dbReference>
<dbReference type="SUPFAM" id="SSF52540">
    <property type="entry name" value="P-loop containing nucleoside triphosphate hydrolases"/>
    <property type="match status" value="1"/>
</dbReference>
<dbReference type="Pfam" id="PF18052">
    <property type="entry name" value="Rx_N"/>
    <property type="match status" value="1"/>
</dbReference>
<dbReference type="PANTHER" id="PTHR23155:SF1185">
    <property type="entry name" value="DISEASE RESISTANCE RPP8-LIKE PROTEIN 3-RELATED"/>
    <property type="match status" value="1"/>
</dbReference>
<dbReference type="Gene3D" id="1.10.10.10">
    <property type="entry name" value="Winged helix-like DNA-binding domain superfamily/Winged helix DNA-binding domain"/>
    <property type="match status" value="1"/>
</dbReference>
<gene>
    <name evidence="8" type="ORF">PVK06_036765</name>
</gene>
<evidence type="ECO:0000256" key="2">
    <source>
        <dbReference type="ARBA" id="ARBA00022741"/>
    </source>
</evidence>
<feature type="domain" description="NB-ARC" evidence="4">
    <location>
        <begin position="168"/>
        <end position="341"/>
    </location>
</feature>
<dbReference type="SUPFAM" id="SSF52058">
    <property type="entry name" value="L domain-like"/>
    <property type="match status" value="1"/>
</dbReference>
<organism evidence="8 9">
    <name type="scientific">Gossypium arboreum</name>
    <name type="common">Tree cotton</name>
    <name type="synonym">Gossypium nanking</name>
    <dbReference type="NCBI Taxonomy" id="29729"/>
    <lineage>
        <taxon>Eukaryota</taxon>
        <taxon>Viridiplantae</taxon>
        <taxon>Streptophyta</taxon>
        <taxon>Embryophyta</taxon>
        <taxon>Tracheophyta</taxon>
        <taxon>Spermatophyta</taxon>
        <taxon>Magnoliopsida</taxon>
        <taxon>eudicotyledons</taxon>
        <taxon>Gunneridae</taxon>
        <taxon>Pentapetalae</taxon>
        <taxon>rosids</taxon>
        <taxon>malvids</taxon>
        <taxon>Malvales</taxon>
        <taxon>Malvaceae</taxon>
        <taxon>Malvoideae</taxon>
        <taxon>Gossypium</taxon>
    </lineage>
</organism>
<feature type="domain" description="Disease resistance N-terminal" evidence="5">
    <location>
        <begin position="5"/>
        <end position="87"/>
    </location>
</feature>
<dbReference type="Pfam" id="PF23559">
    <property type="entry name" value="WHD_DRP"/>
    <property type="match status" value="1"/>
</dbReference>
<dbReference type="InterPro" id="IPR032675">
    <property type="entry name" value="LRR_dom_sf"/>
</dbReference>
<dbReference type="PANTHER" id="PTHR23155">
    <property type="entry name" value="DISEASE RESISTANCE PROTEIN RP"/>
    <property type="match status" value="1"/>
</dbReference>
<protein>
    <recommendedName>
        <fullName evidence="10">Disease resistance protein RPP8-like</fullName>
    </recommendedName>
</protein>
<evidence type="ECO:0000256" key="1">
    <source>
        <dbReference type="ARBA" id="ARBA00022737"/>
    </source>
</evidence>
<dbReference type="InterPro" id="IPR058922">
    <property type="entry name" value="WHD_DRP"/>
</dbReference>
<evidence type="ECO:0000313" key="9">
    <source>
        <dbReference type="Proteomes" id="UP001358586"/>
    </source>
</evidence>
<dbReference type="Pfam" id="PF23598">
    <property type="entry name" value="LRR_14"/>
    <property type="match status" value="1"/>
</dbReference>
<evidence type="ECO:0000259" key="6">
    <source>
        <dbReference type="Pfam" id="PF23559"/>
    </source>
</evidence>
<dbReference type="InterPro" id="IPR036388">
    <property type="entry name" value="WH-like_DNA-bd_sf"/>
</dbReference>
<evidence type="ECO:0000259" key="5">
    <source>
        <dbReference type="Pfam" id="PF18052"/>
    </source>
</evidence>
<feature type="domain" description="Disease resistance protein winged helix" evidence="6">
    <location>
        <begin position="435"/>
        <end position="505"/>
    </location>
</feature>
<keyword evidence="1" id="KW-0677">Repeat</keyword>
<sequence length="826" mass="95732">MAEAIVSLAVERISELLIREAVFLKDVKEEVESLNTELKRMQCFLEDVDGKAEQDTRLRNRVSEIRDLAYDAEDVIDSFILERAHQGGFQGIVKRFTFICTKPWHLHKIGVQVKAIQTKLQNISKNLPAYEISRDGEGSSSVFNVQRQLRRTYSHVEEEDVVSLEVSTKDVITKLMTEEDRPHAVVSIVGMGGLGKTTLARKVYNHVDVRRHFDFLAWFSISQQCKPREVLLSVLKKVLCPSNDEREKIEKMDEIELRRTLFDALKEKRYLVVLDDIWRSEDWDILKPAFPRGRKGSKILFTTRNRNVASRADPWSTPVELSLLTDDESWNLLCKKAFPRSKMGSQCCSEEFVKLGKEMVKKCGGLPLAIVVLGCLLATKQSVAQWEMVHKNIHGHLNELPHQDRQYGAVNRILVSSYNDLPYPLKPCFLYLSHYPEDWEIPKKELIRLWIAEGFIPENEEFLMEDLGEKFLEELIDRSLVQVSRRDYTGTNVETCRLHDLLRDVCLKKAREEKFLEIIQQPLHEREVTLAEPMLRRISIQPSQWRVILKGEHPKLRSLLFSQNVKLAEFCISKYKSFKFLRVLTLAKSDNYEKWHVSTEIGNLQHLRYLKLYYNRKMILPRSIGRLNSLYTLYIKSGYESAIPDGVFKLERLRHILIKVADECGFRWRQGFTSKNIETLKFIVVDVKPVENNAVLRWTNIQSLGIVFTRANYVKPTLILLTKLQRLRSVSLSIFDGSHPDLEPLSQYYHLSKLKLFGRIEDKPHPNGHVLKFLPSNIVKLTLVDCELSQDPMAVLENLCHLRILHLKHAYIGSKMVCSANGFPKL</sequence>
<evidence type="ECO:0000256" key="3">
    <source>
        <dbReference type="ARBA" id="ARBA00022821"/>
    </source>
</evidence>
<dbReference type="CDD" id="cd14798">
    <property type="entry name" value="RX-CC_like"/>
    <property type="match status" value="1"/>
</dbReference>
<comment type="caution">
    <text evidence="8">The sequence shown here is derived from an EMBL/GenBank/DDBJ whole genome shotgun (WGS) entry which is preliminary data.</text>
</comment>
<keyword evidence="9" id="KW-1185">Reference proteome</keyword>
<dbReference type="Pfam" id="PF00931">
    <property type="entry name" value="NB-ARC"/>
    <property type="match status" value="1"/>
</dbReference>
<evidence type="ECO:0000259" key="7">
    <source>
        <dbReference type="Pfam" id="PF23598"/>
    </source>
</evidence>
<dbReference type="PRINTS" id="PR00364">
    <property type="entry name" value="DISEASERSIST"/>
</dbReference>
<accession>A0ABR0NLF9</accession>
<dbReference type="InterPro" id="IPR027417">
    <property type="entry name" value="P-loop_NTPase"/>
</dbReference>
<dbReference type="InterPro" id="IPR041118">
    <property type="entry name" value="Rx_N"/>
</dbReference>
<dbReference type="Gene3D" id="3.40.50.300">
    <property type="entry name" value="P-loop containing nucleotide triphosphate hydrolases"/>
    <property type="match status" value="1"/>
</dbReference>
<keyword evidence="3" id="KW-0611">Plant defense</keyword>